<dbReference type="Proteomes" id="UP000283383">
    <property type="component" value="Unassembled WGS sequence"/>
</dbReference>
<protein>
    <submittedName>
        <fullName evidence="2">Uncharacterized protein</fullName>
    </submittedName>
</protein>
<comment type="caution">
    <text evidence="2">The sequence shown here is derived from an EMBL/GenBank/DDBJ whole genome shotgun (WGS) entry which is preliminary data.</text>
</comment>
<name>A0A420I3T3_9PEZI</name>
<reference evidence="2 3" key="1">
    <citation type="journal article" date="2018" name="BMC Genomics">
        <title>Comparative genome analyses reveal sequence features reflecting distinct modes of host-adaptation between dicot and monocot powdery mildew.</title>
        <authorList>
            <person name="Wu Y."/>
            <person name="Ma X."/>
            <person name="Pan Z."/>
            <person name="Kale S.D."/>
            <person name="Song Y."/>
            <person name="King H."/>
            <person name="Zhang Q."/>
            <person name="Presley C."/>
            <person name="Deng X."/>
            <person name="Wei C.I."/>
            <person name="Xiao S."/>
        </authorList>
    </citation>
    <scope>NUCLEOTIDE SEQUENCE [LARGE SCALE GENOMIC DNA]</scope>
    <source>
        <strain evidence="2">UMSG3</strain>
    </source>
</reference>
<dbReference type="AlphaFoldDB" id="A0A420I3T3"/>
<evidence type="ECO:0000256" key="1">
    <source>
        <dbReference type="SAM" id="MobiDB-lite"/>
    </source>
</evidence>
<feature type="non-terminal residue" evidence="2">
    <location>
        <position position="395"/>
    </location>
</feature>
<gene>
    <name evidence="2" type="ORF">GcM3_133029</name>
</gene>
<organism evidence="2 3">
    <name type="scientific">Golovinomyces cichoracearum</name>
    <dbReference type="NCBI Taxonomy" id="62708"/>
    <lineage>
        <taxon>Eukaryota</taxon>
        <taxon>Fungi</taxon>
        <taxon>Dikarya</taxon>
        <taxon>Ascomycota</taxon>
        <taxon>Pezizomycotina</taxon>
        <taxon>Leotiomycetes</taxon>
        <taxon>Erysiphales</taxon>
        <taxon>Erysiphaceae</taxon>
        <taxon>Golovinomyces</taxon>
    </lineage>
</organism>
<dbReference type="EMBL" id="MCBQ01013321">
    <property type="protein sequence ID" value="RKF64337.1"/>
    <property type="molecule type" value="Genomic_DNA"/>
</dbReference>
<accession>A0A420I3T3</accession>
<evidence type="ECO:0000313" key="2">
    <source>
        <dbReference type="EMBL" id="RKF64337.1"/>
    </source>
</evidence>
<feature type="region of interest" description="Disordered" evidence="1">
    <location>
        <begin position="16"/>
        <end position="41"/>
    </location>
</feature>
<sequence>AGHLNVKEFGKIEKSSDALDSRGPLHQTRQDTTPPLPVYPSNSIEDQSIEYDEYRISRYHPHGFSRELSTLAKLYNDCSKYSGNGDSFDYKFDIFLRQCENADIPRNGLKNAFPIMLKEDALYYYYNSLGSEQKFSLESMCKIFKDKFEGVEHKKALLDNWNKFNFETIKNRKENTGKNMIECVRILPRELRTMQHGLDINLRNDAFIHNKIVTACENQSAFKTVCERPSPTLAGLLSDLRSAAAVHDRINNITINESSTLFTDRRYHQGQQRYPFNRENNMKQFQFKSSISGKSGIKPGKRCIVCKKEGCWSTKHSQKEKDEAFENLKLKMKNSVEDRFSQYCLEIEGIPPIIEHGTESQFDMDYNDSQISEFVLDMALLSVASNDDISPIFVT</sequence>
<evidence type="ECO:0000313" key="3">
    <source>
        <dbReference type="Proteomes" id="UP000283383"/>
    </source>
</evidence>
<proteinExistence type="predicted"/>
<keyword evidence="3" id="KW-1185">Reference proteome</keyword>
<feature type="non-terminal residue" evidence="2">
    <location>
        <position position="1"/>
    </location>
</feature>